<feature type="domain" description="ABC3 transporter permease C-terminal" evidence="7">
    <location>
        <begin position="714"/>
        <end position="824"/>
    </location>
</feature>
<evidence type="ECO:0000256" key="4">
    <source>
        <dbReference type="ARBA" id="ARBA00022989"/>
    </source>
</evidence>
<sequence>MKELMKNVLKSFKSSFLLITALVFILFSIIFSSLSLSFLNDNLQSSINSINAYGNSANTIVEQNYQTTAPIYSVDEKLTPTKQKTYVSKFVYQTSDSQNNNVLFPYSPNDFSNSLVNSKPWEYRKKGILRANGSTITNLNGENDFIPKNINTSDHTKWFALGWSFANASGIKLFDPNNLIFVGNNISDLKLGGYFNETAGQVDELITFNESNYVANKNTWTDIYALNNATVATSGLEGTYKNRIVNLPTSTLLKNVVSVTRYAELYDALFKNVEMKEENFYTLTLNYNNLSSIQKQVIDKFYTKEQKDNILNKKVLIKDSWLDENLKAENKDNLEKKNELLKNWLQKIASQESEKLNKELSSKYDLLSEKFLNDQNITYNKNKSFTLPYSDSSISYLVSRKGNETIDRIVYSDGSRLQNSTKYLDMANAINDVVITSDNKSYLYNLLYLMLSGSVTTGNEYLKSVYNKGVNVLNSLNDGLAVNNENYSEFFAIYQPNITKQELVETKYQRIDIKTSYLDGVDTFPTNNTFSMFNPYSFATVVPEKYLVTNNKNVLPRYVWQEALNKTSDDFKKWLANLDSRYYFKVNTLTFVIIGSGISPEMVYPSSSLESLIINPKNEILLYVDEQGYKSILNTQPTIFENKYYAAQIDKGSYQETNKYINNLNKIYKSEFNQNSNSNLVYNIGDFKNNKNILTFRIVLPNQIKLYISSIAITVIVILVVVGIYLTYLLVKTYINRNLVQLAIIKANGFSNLRITFGISLFGMFVSLIAGIFGYIAALFLQTQFLQVVSTYWFISISLSAFSILTFFGTFIISFILFFIFSYIILTIRFKTPISQLISQNTEMKANKILGWSKFSLYSNMDSPLFKFRLNLSFSNIGRFVFYTLLCSIGLAFITGSIVLREKFEESQYNTSINKQYNYKFDLTTPTEQSGLYKYQKYSELGFSDPEKGIYPIYKGMVNKTKYETPSIYNYPYKLEELKIYDPVTNEPKKDANGNEIYFGNILLPSYNANLMLERDLNFSQNVVLSKWLLDFNFSTIGINPWQFVKESLSPELVAKVETQSNNFLKAIYESNNKYIKKDLDENKFILYDQTSNTYILNSNAVVDQTTLDPSKIKFNSKFLKFIGEVYGVEELSNKDVKLSFGIVPYDNNSETFTYIDASTVLQKNPLDIKIVGINPESKMIQLRNDKSQMINNLLKEPNTIIVNNGAAYKYRIKVGDIINFSVKNSYYRYSEKILSNQNIDISKYEAAKIKSFKVVVIATSSFGEEFYTSQKSANEAIGLNLNLSNQDQGAKVYLNNQITERDKIKRNYVSNDKLIKSGYVPFNGIISNSNNPILLNNSLVFYSSIGSWPNISKFDRNSLLNYSKQEEWQDPGKKSEMNYQNLRIRQNELLFQLVSPQNNSFINEADLSKFNTIASTLVKEYPSDESMSQFIISIFGATPINVNLSGLDNNLSITQVYVSIVNTIKIVQIIGMSIVAPIIIIMIFVLTSLMMSDIKKIISVLKTLGYSDKENILSILFTYLPIILVGLLLGFALFVGTTFIIQFLVYGISSIFISASISWLPYLYGALSIIAILLVNFAIMVISLKRTNLKVVINYLE</sequence>
<dbReference type="RefSeq" id="WP_004025066.1">
    <property type="nucleotide sequence ID" value="NZ_AGFP01000033.1"/>
</dbReference>
<dbReference type="PANTHER" id="PTHR30572">
    <property type="entry name" value="MEMBRANE COMPONENT OF TRANSPORTER-RELATED"/>
    <property type="match status" value="1"/>
</dbReference>
<dbReference type="GO" id="GO:0005886">
    <property type="term" value="C:plasma membrane"/>
    <property type="evidence" value="ECO:0007669"/>
    <property type="project" value="UniProtKB-SubCell"/>
</dbReference>
<dbReference type="GO" id="GO:0022857">
    <property type="term" value="F:transmembrane transporter activity"/>
    <property type="evidence" value="ECO:0007669"/>
    <property type="project" value="TreeGrafter"/>
</dbReference>
<dbReference type="PANTHER" id="PTHR30572:SF4">
    <property type="entry name" value="ABC TRANSPORTER PERMEASE YTRF"/>
    <property type="match status" value="1"/>
</dbReference>
<organism evidence="8 9">
    <name type="scientific">Malacoplasma iowae 695</name>
    <dbReference type="NCBI Taxonomy" id="1048830"/>
    <lineage>
        <taxon>Bacteria</taxon>
        <taxon>Bacillati</taxon>
        <taxon>Mycoplasmatota</taxon>
        <taxon>Mycoplasmoidales</taxon>
        <taxon>Mycoplasmoidaceae</taxon>
        <taxon>Malacoplasma</taxon>
    </lineage>
</organism>
<dbReference type="InterPro" id="IPR050250">
    <property type="entry name" value="Macrolide_Exporter_MacB"/>
</dbReference>
<evidence type="ECO:0000256" key="5">
    <source>
        <dbReference type="ARBA" id="ARBA00023136"/>
    </source>
</evidence>
<keyword evidence="2" id="KW-1003">Cell membrane</keyword>
<dbReference type="EMBL" id="CP033512">
    <property type="protein sequence ID" value="QHG89603.1"/>
    <property type="molecule type" value="Genomic_DNA"/>
</dbReference>
<accession>A0A6P1LL14</accession>
<evidence type="ECO:0000256" key="3">
    <source>
        <dbReference type="ARBA" id="ARBA00022692"/>
    </source>
</evidence>
<name>A0A6P1LL14_MALIO</name>
<dbReference type="OrthoDB" id="403889at2"/>
<reference evidence="9" key="1">
    <citation type="submission" date="2018-11" db="EMBL/GenBank/DDBJ databases">
        <title>The first complete genome sequence of Mycoplasma iowae strain 695.</title>
        <authorList>
            <person name="Ghanem M."/>
            <person name="El-Gazzar M."/>
        </authorList>
    </citation>
    <scope>NUCLEOTIDE SEQUENCE [LARGE SCALE GENOMIC DNA]</scope>
    <source>
        <strain evidence="9">695</strain>
    </source>
</reference>
<dbReference type="GeneID" id="96866882"/>
<keyword evidence="5" id="KW-0472">Membrane</keyword>
<evidence type="ECO:0000256" key="2">
    <source>
        <dbReference type="ARBA" id="ARBA00022475"/>
    </source>
</evidence>
<gene>
    <name evidence="8" type="ORF">EER00_01650</name>
</gene>
<evidence type="ECO:0000259" key="7">
    <source>
        <dbReference type="Pfam" id="PF02687"/>
    </source>
</evidence>
<keyword evidence="3" id="KW-0812">Transmembrane</keyword>
<keyword evidence="4" id="KW-1133">Transmembrane helix</keyword>
<evidence type="ECO:0000313" key="8">
    <source>
        <dbReference type="EMBL" id="QHG89603.1"/>
    </source>
</evidence>
<comment type="subcellular location">
    <subcellularLocation>
        <location evidence="1">Cell membrane</location>
        <topology evidence="1">Multi-pass membrane protein</topology>
    </subcellularLocation>
</comment>
<feature type="domain" description="ABC3 transporter permease C-terminal" evidence="7">
    <location>
        <begin position="1471"/>
        <end position="1589"/>
    </location>
</feature>
<evidence type="ECO:0000313" key="9">
    <source>
        <dbReference type="Proteomes" id="UP000464283"/>
    </source>
</evidence>
<protein>
    <submittedName>
        <fullName evidence="8">FtsX-like permease family protein</fullName>
    </submittedName>
</protein>
<dbReference type="Proteomes" id="UP000464283">
    <property type="component" value="Chromosome"/>
</dbReference>
<dbReference type="Pfam" id="PF02687">
    <property type="entry name" value="FtsX"/>
    <property type="match status" value="2"/>
</dbReference>
<dbReference type="KEGG" id="miw:EER00_01650"/>
<evidence type="ECO:0000256" key="6">
    <source>
        <dbReference type="ARBA" id="ARBA00038076"/>
    </source>
</evidence>
<proteinExistence type="inferred from homology"/>
<evidence type="ECO:0000256" key="1">
    <source>
        <dbReference type="ARBA" id="ARBA00004651"/>
    </source>
</evidence>
<dbReference type="InterPro" id="IPR003838">
    <property type="entry name" value="ABC3_permease_C"/>
</dbReference>
<comment type="similarity">
    <text evidence="6">Belongs to the ABC-4 integral membrane protein family.</text>
</comment>